<gene>
    <name evidence="11" type="ORF">HK103_000182</name>
</gene>
<dbReference type="EMBL" id="JADGKB010000001">
    <property type="protein sequence ID" value="KAJ3262653.1"/>
    <property type="molecule type" value="Genomic_DNA"/>
</dbReference>
<dbReference type="Pfam" id="PF00583">
    <property type="entry name" value="Acetyltransf_1"/>
    <property type="match status" value="1"/>
</dbReference>
<evidence type="ECO:0000256" key="1">
    <source>
        <dbReference type="ARBA" id="ARBA00006622"/>
    </source>
</evidence>
<dbReference type="PANTHER" id="PTHR12918">
    <property type="entry name" value="CYSTEINE DIOXYGENASE"/>
    <property type="match status" value="1"/>
</dbReference>
<dbReference type="InterPro" id="IPR000182">
    <property type="entry name" value="GNAT_dom"/>
</dbReference>
<evidence type="ECO:0000256" key="5">
    <source>
        <dbReference type="ARBA" id="ARBA00023002"/>
    </source>
</evidence>
<dbReference type="Pfam" id="PF19031">
    <property type="entry name" value="Intu_longin_1"/>
    <property type="match status" value="1"/>
</dbReference>
<dbReference type="SUPFAM" id="SSF55729">
    <property type="entry name" value="Acyl-CoA N-acyltransferases (Nat)"/>
    <property type="match status" value="1"/>
</dbReference>
<comment type="caution">
    <text evidence="11">The sequence shown here is derived from an EMBL/GenBank/DDBJ whole genome shotgun (WGS) entry which is preliminary data.</text>
</comment>
<dbReference type="InterPro" id="IPR014710">
    <property type="entry name" value="RmlC-like_jellyroll"/>
</dbReference>
<proteinExistence type="inferred from homology"/>
<keyword evidence="5" id="KW-0560">Oxidoreductase</keyword>
<keyword evidence="4" id="KW-0223">Dioxygenase</keyword>
<reference evidence="11" key="1">
    <citation type="submission" date="2020-05" db="EMBL/GenBank/DDBJ databases">
        <title>Phylogenomic resolution of chytrid fungi.</title>
        <authorList>
            <person name="Stajich J.E."/>
            <person name="Amses K."/>
            <person name="Simmons R."/>
            <person name="Seto K."/>
            <person name="Myers J."/>
            <person name="Bonds A."/>
            <person name="Quandt C.A."/>
            <person name="Barry K."/>
            <person name="Liu P."/>
            <person name="Grigoriev I."/>
            <person name="Longcore J.E."/>
            <person name="James T.Y."/>
        </authorList>
    </citation>
    <scope>NUCLEOTIDE SEQUENCE</scope>
    <source>
        <strain evidence="11">PLAUS21</strain>
    </source>
</reference>
<dbReference type="AlphaFoldDB" id="A0AAD5UQ12"/>
<accession>A0AAD5UQ12</accession>
<keyword evidence="7" id="KW-0883">Thioether bond</keyword>
<keyword evidence="3 8" id="KW-0479">Metal-binding</keyword>
<feature type="cross-link" description="3'-(S-cysteinyl)-tyrosine (Cys-Tyr)" evidence="7">
    <location>
        <begin position="626"/>
        <end position="684"/>
    </location>
</feature>
<dbReference type="GO" id="GO:0017172">
    <property type="term" value="F:cysteine dioxygenase activity"/>
    <property type="evidence" value="ECO:0007669"/>
    <property type="project" value="UniProtKB-EC"/>
</dbReference>
<evidence type="ECO:0000256" key="7">
    <source>
        <dbReference type="PIRSR" id="PIRSR610300-50"/>
    </source>
</evidence>
<dbReference type="PROSITE" id="PS51186">
    <property type="entry name" value="GNAT"/>
    <property type="match status" value="1"/>
</dbReference>
<evidence type="ECO:0000256" key="9">
    <source>
        <dbReference type="SAM" id="MobiDB-lite"/>
    </source>
</evidence>
<keyword evidence="6 8" id="KW-0408">Iron</keyword>
<feature type="binding site" evidence="8">
    <location>
        <position position="621"/>
    </location>
    <ligand>
        <name>Fe cation</name>
        <dbReference type="ChEBI" id="CHEBI:24875"/>
        <note>catalytic</note>
    </ligand>
</feature>
<evidence type="ECO:0000259" key="10">
    <source>
        <dbReference type="PROSITE" id="PS51186"/>
    </source>
</evidence>
<dbReference type="GO" id="GO:0008198">
    <property type="term" value="F:ferrous iron binding"/>
    <property type="evidence" value="ECO:0007669"/>
    <property type="project" value="TreeGrafter"/>
</dbReference>
<evidence type="ECO:0000256" key="2">
    <source>
        <dbReference type="ARBA" id="ARBA00013133"/>
    </source>
</evidence>
<dbReference type="EC" id="1.13.11.20" evidence="2"/>
<dbReference type="GO" id="GO:0016192">
    <property type="term" value="P:vesicle-mediated transport"/>
    <property type="evidence" value="ECO:0007669"/>
    <property type="project" value="InterPro"/>
</dbReference>
<dbReference type="InterPro" id="IPR011051">
    <property type="entry name" value="RmlC_Cupin_sf"/>
</dbReference>
<keyword evidence="12" id="KW-1185">Reference proteome</keyword>
<evidence type="ECO:0000256" key="6">
    <source>
        <dbReference type="ARBA" id="ARBA00023004"/>
    </source>
</evidence>
<protein>
    <recommendedName>
        <fullName evidence="2">cysteine dioxygenase</fullName>
        <ecNumber evidence="2">1.13.11.20</ecNumber>
    </recommendedName>
</protein>
<dbReference type="Proteomes" id="UP001210925">
    <property type="component" value="Unassembled WGS sequence"/>
</dbReference>
<evidence type="ECO:0000256" key="8">
    <source>
        <dbReference type="PIRSR" id="PIRSR610300-51"/>
    </source>
</evidence>
<dbReference type="CDD" id="cd10548">
    <property type="entry name" value="cupin_CDO"/>
    <property type="match status" value="1"/>
</dbReference>
<evidence type="ECO:0000313" key="12">
    <source>
        <dbReference type="Proteomes" id="UP001210925"/>
    </source>
</evidence>
<evidence type="ECO:0000256" key="3">
    <source>
        <dbReference type="ARBA" id="ARBA00022723"/>
    </source>
</evidence>
<feature type="region of interest" description="Disordered" evidence="9">
    <location>
        <begin position="724"/>
        <end position="756"/>
    </location>
</feature>
<feature type="domain" description="N-acetyltransferase" evidence="10">
    <location>
        <begin position="1"/>
        <end position="103"/>
    </location>
</feature>
<dbReference type="InterPro" id="IPR010300">
    <property type="entry name" value="CDO_1"/>
</dbReference>
<dbReference type="Pfam" id="PF05995">
    <property type="entry name" value="CDO_I"/>
    <property type="match status" value="1"/>
</dbReference>
<sequence length="774" mass="88320">MGKAEGDDELWHGHVTAVTVSPDFRRIGLANQLMDILEQVSEKIYNTYFVDLFVRVSNLVAIGMYEGFGYSVYRRVLGYYTGPDGEDAFGNISLTLICGKLYPETIFNPKLRGKSESTADMLRQVLYFYPPTSADEVTRQVGLAQGMESFTAKFTKSNYNIFRTGKTISILYKTDEFHYLIKLRMAASAYTKGNKKYAEYFTSDEAVISLARKSHSRYCLFNDTEEFKFLYKVDTKGKGRLKDSEPLNTDEQSVRGALANFDEHLDRYKQKLESFFTCYVQSIDFKNLEVAALEGILGYNLHRSVYSIINKISIITTTNVTLLYKNALVYSGLEKYEYIYDLYDYLVDSESGKYDDFIINQAAISARMYTFLHSAGSPVGTPFTGFLIGPETLDQMEQKVVPKIIYFGKVPHIIITYQLHELLTITFTSKQIDLEKFHQLSYYAFLQSCIHELFTPLLNIPERSNSAMYYCTVQNKNTHNIQIGSSNNRIKHKIKKMFLQKNHDLESYTNVEDGWLCVIKDGDRDITVYVDKEVGLDRIQDLSTLIKEIRNEFKENDITQTDVEKLKVLMSSYKSNRLDYAKYALFDSKKYTRNLIDDGNGKYNLIALCWGPGQTSPIHNHANSHCIFKVLEGQLTEVLYPSEQGRLPKISKYTENQVNYMHDKIGTHRVGNDSSEPAISLHLYSPPIEYCKIYDEKGNESLSGKTTFYSVNGVRVDAAAHLKSKYQSEPANPPSRTRLPKLSGVKGVQPSLPTPLSPTALPKEFEYFSGFPIT</sequence>
<name>A0AAD5UQ12_9FUNG</name>
<comment type="similarity">
    <text evidence="1">Belongs to the cysteine dioxygenase family.</text>
</comment>
<organism evidence="11 12">
    <name type="scientific">Boothiomyces macroporosus</name>
    <dbReference type="NCBI Taxonomy" id="261099"/>
    <lineage>
        <taxon>Eukaryota</taxon>
        <taxon>Fungi</taxon>
        <taxon>Fungi incertae sedis</taxon>
        <taxon>Chytridiomycota</taxon>
        <taxon>Chytridiomycota incertae sedis</taxon>
        <taxon>Chytridiomycetes</taxon>
        <taxon>Rhizophydiales</taxon>
        <taxon>Terramycetaceae</taxon>
        <taxon>Boothiomyces</taxon>
    </lineage>
</organism>
<dbReference type="Gene3D" id="2.60.120.10">
    <property type="entry name" value="Jelly Rolls"/>
    <property type="match status" value="1"/>
</dbReference>
<dbReference type="SUPFAM" id="SSF51182">
    <property type="entry name" value="RmlC-like cupins"/>
    <property type="match status" value="1"/>
</dbReference>
<feature type="binding site" evidence="8">
    <location>
        <position position="619"/>
    </location>
    <ligand>
        <name>Fe cation</name>
        <dbReference type="ChEBI" id="CHEBI:24875"/>
        <note>catalytic</note>
    </ligand>
</feature>
<dbReference type="InterPro" id="IPR043987">
    <property type="entry name" value="CCZ1/INTU/HSP4_longin_1"/>
</dbReference>
<feature type="binding site" evidence="8">
    <location>
        <position position="668"/>
    </location>
    <ligand>
        <name>Fe cation</name>
        <dbReference type="ChEBI" id="CHEBI:24875"/>
        <note>catalytic</note>
    </ligand>
</feature>
<dbReference type="InterPro" id="IPR016181">
    <property type="entry name" value="Acyl_CoA_acyltransferase"/>
</dbReference>
<evidence type="ECO:0000313" key="11">
    <source>
        <dbReference type="EMBL" id="KAJ3262653.1"/>
    </source>
</evidence>
<dbReference type="GO" id="GO:0016747">
    <property type="term" value="F:acyltransferase activity, transferring groups other than amino-acyl groups"/>
    <property type="evidence" value="ECO:0007669"/>
    <property type="project" value="InterPro"/>
</dbReference>
<dbReference type="PANTHER" id="PTHR12918:SF1">
    <property type="entry name" value="CYSTEINE DIOXYGENASE TYPE 1"/>
    <property type="match status" value="1"/>
</dbReference>
<evidence type="ECO:0000256" key="4">
    <source>
        <dbReference type="ARBA" id="ARBA00022964"/>
    </source>
</evidence>
<dbReference type="Gene3D" id="3.40.630.30">
    <property type="match status" value="1"/>
</dbReference>
<dbReference type="GO" id="GO:0019448">
    <property type="term" value="P:L-cysteine catabolic process"/>
    <property type="evidence" value="ECO:0007669"/>
    <property type="project" value="TreeGrafter"/>
</dbReference>